<keyword evidence="3" id="KW-1185">Reference proteome</keyword>
<comment type="caution">
    <text evidence="2">The sequence shown here is derived from an EMBL/GenBank/DDBJ whole genome shotgun (WGS) entry which is preliminary data.</text>
</comment>
<dbReference type="PATRIC" id="fig|595434.4.peg.4331"/>
<dbReference type="InterPro" id="IPR008538">
    <property type="entry name" value="Uma2"/>
</dbReference>
<dbReference type="InterPro" id="IPR011335">
    <property type="entry name" value="Restrct_endonuc-II-like"/>
</dbReference>
<dbReference type="CDD" id="cd06260">
    <property type="entry name" value="DUF820-like"/>
    <property type="match status" value="1"/>
</dbReference>
<dbReference type="Pfam" id="PF05685">
    <property type="entry name" value="Uma2"/>
    <property type="match status" value="1"/>
</dbReference>
<dbReference type="PANTHER" id="PTHR36558">
    <property type="entry name" value="GLR1098 PROTEIN"/>
    <property type="match status" value="1"/>
</dbReference>
<accession>A0A0J1B8U7</accession>
<proteinExistence type="predicted"/>
<reference evidence="2" key="1">
    <citation type="submission" date="2015-05" db="EMBL/GenBank/DDBJ databases">
        <title>Permanent draft genome of Rhodopirellula islandicus K833.</title>
        <authorList>
            <person name="Kizina J."/>
            <person name="Richter M."/>
            <person name="Glockner F.O."/>
            <person name="Harder J."/>
        </authorList>
    </citation>
    <scope>NUCLEOTIDE SEQUENCE [LARGE SCALE GENOMIC DNA]</scope>
    <source>
        <strain evidence="2">K833</strain>
    </source>
</reference>
<dbReference type="AlphaFoldDB" id="A0A0J1B8U7"/>
<evidence type="ECO:0000259" key="1">
    <source>
        <dbReference type="Pfam" id="PF05685"/>
    </source>
</evidence>
<name>A0A0J1B8U7_RHOIS</name>
<dbReference type="STRING" id="595434.RISK_004557"/>
<organism evidence="2 3">
    <name type="scientific">Rhodopirellula islandica</name>
    <dbReference type="NCBI Taxonomy" id="595434"/>
    <lineage>
        <taxon>Bacteria</taxon>
        <taxon>Pseudomonadati</taxon>
        <taxon>Planctomycetota</taxon>
        <taxon>Planctomycetia</taxon>
        <taxon>Pirellulales</taxon>
        <taxon>Pirellulaceae</taxon>
        <taxon>Rhodopirellula</taxon>
    </lineage>
</organism>
<dbReference type="RefSeq" id="WP_047815792.1">
    <property type="nucleotide sequence ID" value="NZ_LECT01000038.1"/>
</dbReference>
<dbReference type="EMBL" id="LECT01000038">
    <property type="protein sequence ID" value="KLU03245.1"/>
    <property type="molecule type" value="Genomic_DNA"/>
</dbReference>
<evidence type="ECO:0000313" key="2">
    <source>
        <dbReference type="EMBL" id="KLU03245.1"/>
    </source>
</evidence>
<dbReference type="InterPro" id="IPR012296">
    <property type="entry name" value="Nuclease_put_TT1808"/>
</dbReference>
<protein>
    <recommendedName>
        <fullName evidence="1">Putative restriction endonuclease domain-containing protein</fullName>
    </recommendedName>
</protein>
<gene>
    <name evidence="2" type="ORF">RISK_004557</name>
</gene>
<feature type="domain" description="Putative restriction endonuclease" evidence="1">
    <location>
        <begin position="12"/>
        <end position="178"/>
    </location>
</feature>
<evidence type="ECO:0000313" key="3">
    <source>
        <dbReference type="Proteomes" id="UP000036367"/>
    </source>
</evidence>
<dbReference type="SUPFAM" id="SSF52980">
    <property type="entry name" value="Restriction endonuclease-like"/>
    <property type="match status" value="1"/>
</dbReference>
<dbReference type="Proteomes" id="UP000036367">
    <property type="component" value="Unassembled WGS sequence"/>
</dbReference>
<dbReference type="Gene3D" id="3.90.1570.10">
    <property type="entry name" value="tt1808, chain A"/>
    <property type="match status" value="1"/>
</dbReference>
<dbReference type="PANTHER" id="PTHR36558:SF1">
    <property type="entry name" value="RESTRICTION ENDONUCLEASE DOMAIN-CONTAINING PROTEIN-RELATED"/>
    <property type="match status" value="1"/>
</dbReference>
<sequence length="197" mass="22358">MSTNPFPLLSEQEYLDQERKASFKSEYFGGETFAMGGAKRAHNLIVTNLIRVLSNALLDGPCEVYPSDMRVQIEATGLYTYPDVVVACDEPKFRDDQLDTLQNPTLLIEVASESTEAYDRGTKSRHYRRIPSLKGYVLVAQDRPAVESFTRGDDHTWTLREAGGLENELRIDALKLNLSMAEIYHRVQFDRPDPLVK</sequence>